<evidence type="ECO:0000313" key="2">
    <source>
        <dbReference type="Proteomes" id="UP000434639"/>
    </source>
</evidence>
<proteinExistence type="predicted"/>
<organism evidence="1 2">
    <name type="scientific">Metabacillus mangrovi</name>
    <dbReference type="NCBI Taxonomy" id="1491830"/>
    <lineage>
        <taxon>Bacteria</taxon>
        <taxon>Bacillati</taxon>
        <taxon>Bacillota</taxon>
        <taxon>Bacilli</taxon>
        <taxon>Bacillales</taxon>
        <taxon>Bacillaceae</taxon>
        <taxon>Metabacillus</taxon>
    </lineage>
</organism>
<protein>
    <submittedName>
        <fullName evidence="1">Uncharacterized protein</fullName>
    </submittedName>
</protein>
<accession>A0A7X2S5W6</accession>
<gene>
    <name evidence="1" type="ORF">GKZ89_12530</name>
</gene>
<sequence length="151" mass="17445">MITIEALGAESLTEGDHFIHYLNSDTRFVFTYNGKSVQFLTEVSKNILYDVAMKLIRKFDSFEVTPFGVESDHSVVFRFSEDRGRIDIKKMPSASLATIEETSFPADVFLVEFAKAYEHFLSPLHDAEKEEEETPRDLIQMREILELLKEQ</sequence>
<dbReference type="AlphaFoldDB" id="A0A7X2S5W6"/>
<dbReference type="OrthoDB" id="2855724at2"/>
<dbReference type="Proteomes" id="UP000434639">
    <property type="component" value="Unassembled WGS sequence"/>
</dbReference>
<dbReference type="RefSeq" id="WP_155112747.1">
    <property type="nucleotide sequence ID" value="NZ_WMIB01000012.1"/>
</dbReference>
<dbReference type="EMBL" id="WMIB01000012">
    <property type="protein sequence ID" value="MTH54229.1"/>
    <property type="molecule type" value="Genomic_DNA"/>
</dbReference>
<name>A0A7X2S5W6_9BACI</name>
<comment type="caution">
    <text evidence="1">The sequence shown here is derived from an EMBL/GenBank/DDBJ whole genome shotgun (WGS) entry which is preliminary data.</text>
</comment>
<keyword evidence="2" id="KW-1185">Reference proteome</keyword>
<reference evidence="1 2" key="1">
    <citation type="journal article" date="2017" name="Int. J. Syst. Evol. Microbiol.">
        <title>Bacillus mangrovi sp. nov., isolated from a sediment sample from a mangrove forest.</title>
        <authorList>
            <person name="Gupta V."/>
            <person name="Singh P.K."/>
            <person name="Korpole S."/>
            <person name="Tanuku N.R.S."/>
            <person name="Pinnaka A.K."/>
        </authorList>
    </citation>
    <scope>NUCLEOTIDE SEQUENCE [LARGE SCALE GENOMIC DNA]</scope>
    <source>
        <strain evidence="1 2">KCTC 33872</strain>
    </source>
</reference>
<evidence type="ECO:0000313" key="1">
    <source>
        <dbReference type="EMBL" id="MTH54229.1"/>
    </source>
</evidence>